<dbReference type="GO" id="GO:0097505">
    <property type="term" value="C:Rad6-Rad18 complex"/>
    <property type="evidence" value="ECO:0007669"/>
    <property type="project" value="TreeGrafter"/>
</dbReference>
<dbReference type="InterPro" id="IPR013083">
    <property type="entry name" value="Znf_RING/FYVE/PHD"/>
</dbReference>
<keyword evidence="9 17" id="KW-0227">DNA damage</keyword>
<feature type="region of interest" description="Disordered" evidence="18">
    <location>
        <begin position="195"/>
        <end position="230"/>
    </location>
</feature>
<dbReference type="OrthoDB" id="9049620at2759"/>
<feature type="domain" description="RING-type" evidence="19">
    <location>
        <begin position="30"/>
        <end position="68"/>
    </location>
</feature>
<comment type="similarity">
    <text evidence="4 17">Belongs to the RAD18 family.</text>
</comment>
<evidence type="ECO:0000259" key="20">
    <source>
        <dbReference type="PROSITE" id="PS50800"/>
    </source>
</evidence>
<dbReference type="Proteomes" id="UP000799291">
    <property type="component" value="Unassembled WGS sequence"/>
</dbReference>
<evidence type="ECO:0000256" key="5">
    <source>
        <dbReference type="ARBA" id="ARBA00012483"/>
    </source>
</evidence>
<sequence length="474" mass="52609">MELSHDLPDSTDWIDTSLPAFEPLEAALRCEVCKEFYNNPVITSCSHTFCSLCIRRCIGADGKCPACKSACQADKLMPNIAVREVVTKFQEARSKALELARKDKEDSETSVGARKRKVEEAELDEEEPVRQTRARQTRRSARRGETAGTDDAPFVILDSEEEKDGDYLPEGMAKCPICQELMKAHLVFDHVNTCTGEPGDRSTRSRKPSSFPTALQTRPKEPTPPTSRLSGLNYAMLTESALKKKLRDLGIPSTGSKALLIRRHQEWLNIYNSNCDASDAVRKSKRELLRELDEWERTQGGNANTKESYVMKKDFDGQGHAMAHKSQFDDLIANARKRAKAVQKSEPEGKTTREPNQEPQQQPHVDQSTTTQAPHPSTAPPPADAPAARPYEHNESALSTIKAKVDEANRTDSAFPSLSCEKSSSNDRAAKEAEMSEETTLGFQDPFRSPSRKVPMFALPAEPVCDVDSSTAIQ</sequence>
<keyword evidence="11 17" id="KW-0833">Ubl conjugation pathway</keyword>
<dbReference type="GO" id="GO:0003697">
    <property type="term" value="F:single-stranded DNA binding"/>
    <property type="evidence" value="ECO:0007669"/>
    <property type="project" value="UniProtKB-UniRule"/>
</dbReference>
<feature type="compositionally biased region" description="Basic and acidic residues" evidence="18">
    <location>
        <begin position="424"/>
        <end position="434"/>
    </location>
</feature>
<evidence type="ECO:0000256" key="13">
    <source>
        <dbReference type="ARBA" id="ARBA00023125"/>
    </source>
</evidence>
<dbReference type="Gene3D" id="3.30.40.10">
    <property type="entry name" value="Zinc/RING finger domain, C3HC4 (zinc finger)"/>
    <property type="match status" value="1"/>
</dbReference>
<comment type="function">
    <text evidence="17">E3 RING-finger protein, member of the UBC2/RAD6 epistasis group. Associates to the E2 ubiquitin conjugating enzyme UBC2/RAD6 to form the UBC2-RAD18 ubiquitin ligase complex involved in postreplicative repair (PRR) of damaged DNA.</text>
</comment>
<dbReference type="GO" id="GO:0005634">
    <property type="term" value="C:nucleus"/>
    <property type="evidence" value="ECO:0007669"/>
    <property type="project" value="UniProtKB-SubCell"/>
</dbReference>
<evidence type="ECO:0000256" key="11">
    <source>
        <dbReference type="ARBA" id="ARBA00022786"/>
    </source>
</evidence>
<organism evidence="21 22">
    <name type="scientific">Lentithecium fluviatile CBS 122367</name>
    <dbReference type="NCBI Taxonomy" id="1168545"/>
    <lineage>
        <taxon>Eukaryota</taxon>
        <taxon>Fungi</taxon>
        <taxon>Dikarya</taxon>
        <taxon>Ascomycota</taxon>
        <taxon>Pezizomycotina</taxon>
        <taxon>Dothideomycetes</taxon>
        <taxon>Pleosporomycetidae</taxon>
        <taxon>Pleosporales</taxon>
        <taxon>Massarineae</taxon>
        <taxon>Lentitheciaceae</taxon>
        <taxon>Lentithecium</taxon>
    </lineage>
</organism>
<evidence type="ECO:0000256" key="1">
    <source>
        <dbReference type="ARBA" id="ARBA00000900"/>
    </source>
</evidence>
<dbReference type="SMART" id="SM00184">
    <property type="entry name" value="RING"/>
    <property type="match status" value="1"/>
</dbReference>
<gene>
    <name evidence="21" type="ORF">K458DRAFT_420024</name>
</gene>
<dbReference type="FunFam" id="3.30.40.10:FF:000172">
    <property type="entry name" value="E3 ubiquitin-protein ligase RAD18"/>
    <property type="match status" value="1"/>
</dbReference>
<feature type="compositionally biased region" description="Basic residues" evidence="18">
    <location>
        <begin position="132"/>
        <end position="141"/>
    </location>
</feature>
<dbReference type="InterPro" id="IPR003034">
    <property type="entry name" value="SAP_dom"/>
</dbReference>
<evidence type="ECO:0000256" key="10">
    <source>
        <dbReference type="ARBA" id="ARBA00022771"/>
    </source>
</evidence>
<keyword evidence="8 17" id="KW-0479">Metal-binding</keyword>
<dbReference type="Pfam" id="PF02037">
    <property type="entry name" value="SAP"/>
    <property type="match status" value="1"/>
</dbReference>
<feature type="compositionally biased region" description="Basic and acidic residues" evidence="18">
    <location>
        <begin position="343"/>
        <end position="356"/>
    </location>
</feature>
<evidence type="ECO:0000256" key="15">
    <source>
        <dbReference type="ARBA" id="ARBA00023242"/>
    </source>
</evidence>
<comment type="subcellular location">
    <subcellularLocation>
        <location evidence="2 17">Nucleus</location>
    </subcellularLocation>
</comment>
<evidence type="ECO:0000256" key="6">
    <source>
        <dbReference type="ARBA" id="ARBA00015551"/>
    </source>
</evidence>
<keyword evidence="10 16" id="KW-0863">Zinc-finger</keyword>
<keyword evidence="15 17" id="KW-0539">Nucleus</keyword>
<protein>
    <recommendedName>
        <fullName evidence="6 17">Postreplication repair E3 ubiquitin-protein ligase RAD18</fullName>
        <ecNumber evidence="5 17">2.3.2.27</ecNumber>
    </recommendedName>
    <alternativeName>
        <fullName evidence="17">RING-type E3 ubiquitin transferase RAD18</fullName>
    </alternativeName>
</protein>
<keyword evidence="12 17" id="KW-0862">Zinc</keyword>
<dbReference type="NCBIfam" id="TIGR00599">
    <property type="entry name" value="rad18"/>
    <property type="match status" value="1"/>
</dbReference>
<accession>A0A6G1IVX2</accession>
<feature type="compositionally biased region" description="Polar residues" evidence="18">
    <location>
        <begin position="357"/>
        <end position="368"/>
    </location>
</feature>
<name>A0A6G1IVX2_9PLEO</name>
<dbReference type="PROSITE" id="PS50089">
    <property type="entry name" value="ZF_RING_2"/>
    <property type="match status" value="1"/>
</dbReference>
<keyword evidence="14 17" id="KW-0234">DNA repair</keyword>
<dbReference type="PROSITE" id="PS50800">
    <property type="entry name" value="SAP"/>
    <property type="match status" value="1"/>
</dbReference>
<dbReference type="GO" id="GO:0006301">
    <property type="term" value="P:DNA damage tolerance"/>
    <property type="evidence" value="ECO:0007669"/>
    <property type="project" value="InterPro"/>
</dbReference>
<evidence type="ECO:0000256" key="9">
    <source>
        <dbReference type="ARBA" id="ARBA00022763"/>
    </source>
</evidence>
<evidence type="ECO:0000256" key="12">
    <source>
        <dbReference type="ARBA" id="ARBA00022833"/>
    </source>
</evidence>
<dbReference type="EC" id="2.3.2.27" evidence="5 17"/>
<evidence type="ECO:0000256" key="7">
    <source>
        <dbReference type="ARBA" id="ARBA00022679"/>
    </source>
</evidence>
<dbReference type="InterPro" id="IPR004580">
    <property type="entry name" value="Rad18_fungi"/>
</dbReference>
<dbReference type="GO" id="GO:0006281">
    <property type="term" value="P:DNA repair"/>
    <property type="evidence" value="ECO:0007669"/>
    <property type="project" value="UniProtKB-KW"/>
</dbReference>
<reference evidence="21" key="1">
    <citation type="journal article" date="2020" name="Stud. Mycol.">
        <title>101 Dothideomycetes genomes: a test case for predicting lifestyles and emergence of pathogens.</title>
        <authorList>
            <person name="Haridas S."/>
            <person name="Albert R."/>
            <person name="Binder M."/>
            <person name="Bloem J."/>
            <person name="Labutti K."/>
            <person name="Salamov A."/>
            <person name="Andreopoulos B."/>
            <person name="Baker S."/>
            <person name="Barry K."/>
            <person name="Bills G."/>
            <person name="Bluhm B."/>
            <person name="Cannon C."/>
            <person name="Castanera R."/>
            <person name="Culley D."/>
            <person name="Daum C."/>
            <person name="Ezra D."/>
            <person name="Gonzalez J."/>
            <person name="Henrissat B."/>
            <person name="Kuo A."/>
            <person name="Liang C."/>
            <person name="Lipzen A."/>
            <person name="Lutzoni F."/>
            <person name="Magnuson J."/>
            <person name="Mondo S."/>
            <person name="Nolan M."/>
            <person name="Ohm R."/>
            <person name="Pangilinan J."/>
            <person name="Park H.-J."/>
            <person name="Ramirez L."/>
            <person name="Alfaro M."/>
            <person name="Sun H."/>
            <person name="Tritt A."/>
            <person name="Yoshinaga Y."/>
            <person name="Zwiers L.-H."/>
            <person name="Turgeon B."/>
            <person name="Goodwin S."/>
            <person name="Spatafora J."/>
            <person name="Crous P."/>
            <person name="Grigoriev I."/>
        </authorList>
    </citation>
    <scope>NUCLEOTIDE SEQUENCE</scope>
    <source>
        <strain evidence="21">CBS 122367</strain>
    </source>
</reference>
<dbReference type="SUPFAM" id="SSF57850">
    <property type="entry name" value="RING/U-box"/>
    <property type="match status" value="1"/>
</dbReference>
<evidence type="ECO:0000256" key="3">
    <source>
        <dbReference type="ARBA" id="ARBA00004906"/>
    </source>
</evidence>
<dbReference type="InterPro" id="IPR039577">
    <property type="entry name" value="Rad18"/>
</dbReference>
<dbReference type="Pfam" id="PF13923">
    <property type="entry name" value="zf-C3HC4_2"/>
    <property type="match status" value="1"/>
</dbReference>
<dbReference type="PANTHER" id="PTHR14134:SF2">
    <property type="entry name" value="E3 UBIQUITIN-PROTEIN LIGASE RAD18"/>
    <property type="match status" value="1"/>
</dbReference>
<keyword evidence="7 17" id="KW-0808">Transferase</keyword>
<evidence type="ECO:0000256" key="18">
    <source>
        <dbReference type="SAM" id="MobiDB-lite"/>
    </source>
</evidence>
<evidence type="ECO:0000256" key="4">
    <source>
        <dbReference type="ARBA" id="ARBA00009506"/>
    </source>
</evidence>
<dbReference type="AlphaFoldDB" id="A0A6G1IVX2"/>
<evidence type="ECO:0000256" key="2">
    <source>
        <dbReference type="ARBA" id="ARBA00004123"/>
    </source>
</evidence>
<comment type="pathway">
    <text evidence="3 17">Protein modification; protein ubiquitination.</text>
</comment>
<evidence type="ECO:0000256" key="17">
    <source>
        <dbReference type="RuleBase" id="RU368093"/>
    </source>
</evidence>
<dbReference type="UniPathway" id="UPA00143"/>
<dbReference type="GO" id="GO:0061630">
    <property type="term" value="F:ubiquitin protein ligase activity"/>
    <property type="evidence" value="ECO:0007669"/>
    <property type="project" value="UniProtKB-UniRule"/>
</dbReference>
<dbReference type="InterPro" id="IPR001841">
    <property type="entry name" value="Znf_RING"/>
</dbReference>
<evidence type="ECO:0000256" key="16">
    <source>
        <dbReference type="PROSITE-ProRule" id="PRU00175"/>
    </source>
</evidence>
<keyword evidence="22" id="KW-1185">Reference proteome</keyword>
<feature type="region of interest" description="Disordered" evidence="18">
    <location>
        <begin position="100"/>
        <end position="160"/>
    </location>
</feature>
<keyword evidence="13 17" id="KW-0238">DNA-binding</keyword>
<dbReference type="SMART" id="SM00513">
    <property type="entry name" value="SAP"/>
    <property type="match status" value="1"/>
</dbReference>
<feature type="region of interest" description="Disordered" evidence="18">
    <location>
        <begin position="337"/>
        <end position="449"/>
    </location>
</feature>
<dbReference type="InterPro" id="IPR017907">
    <property type="entry name" value="Znf_RING_CS"/>
</dbReference>
<feature type="compositionally biased region" description="Polar residues" evidence="18">
    <location>
        <begin position="411"/>
        <end position="423"/>
    </location>
</feature>
<dbReference type="GO" id="GO:0006513">
    <property type="term" value="P:protein monoubiquitination"/>
    <property type="evidence" value="ECO:0007669"/>
    <property type="project" value="InterPro"/>
</dbReference>
<evidence type="ECO:0000313" key="22">
    <source>
        <dbReference type="Proteomes" id="UP000799291"/>
    </source>
</evidence>
<feature type="domain" description="SAP" evidence="20">
    <location>
        <begin position="234"/>
        <end position="268"/>
    </location>
</feature>
<comment type="subunit">
    <text evidence="17">Interacts with E2 UBC2, forming a complex with ubiquitin ligase activity.</text>
</comment>
<dbReference type="GO" id="GO:0008270">
    <property type="term" value="F:zinc ion binding"/>
    <property type="evidence" value="ECO:0007669"/>
    <property type="project" value="UniProtKB-KW"/>
</dbReference>
<proteinExistence type="inferred from homology"/>
<dbReference type="PANTHER" id="PTHR14134">
    <property type="entry name" value="E3 UBIQUITIN-PROTEIN LIGASE RAD18"/>
    <property type="match status" value="1"/>
</dbReference>
<evidence type="ECO:0000256" key="14">
    <source>
        <dbReference type="ARBA" id="ARBA00023204"/>
    </source>
</evidence>
<evidence type="ECO:0000313" key="21">
    <source>
        <dbReference type="EMBL" id="KAF2682091.1"/>
    </source>
</evidence>
<evidence type="ECO:0000259" key="19">
    <source>
        <dbReference type="PROSITE" id="PS50089"/>
    </source>
</evidence>
<dbReference type="EMBL" id="MU005588">
    <property type="protein sequence ID" value="KAF2682091.1"/>
    <property type="molecule type" value="Genomic_DNA"/>
</dbReference>
<evidence type="ECO:0000256" key="8">
    <source>
        <dbReference type="ARBA" id="ARBA00022723"/>
    </source>
</evidence>
<dbReference type="PROSITE" id="PS00518">
    <property type="entry name" value="ZF_RING_1"/>
    <property type="match status" value="1"/>
</dbReference>
<comment type="catalytic activity">
    <reaction evidence="1 17">
        <text>S-ubiquitinyl-[E2 ubiquitin-conjugating enzyme]-L-cysteine + [acceptor protein]-L-lysine = [E2 ubiquitin-conjugating enzyme]-L-cysteine + N(6)-ubiquitinyl-[acceptor protein]-L-lysine.</text>
        <dbReference type="EC" id="2.3.2.27"/>
    </reaction>
</comment>